<proteinExistence type="predicted"/>
<evidence type="ECO:0000313" key="2">
    <source>
        <dbReference type="EMBL" id="CAI7994193.1"/>
    </source>
</evidence>
<dbReference type="AlphaFoldDB" id="A0AA35QWJ6"/>
<dbReference type="Proteomes" id="UP001174909">
    <property type="component" value="Unassembled WGS sequence"/>
</dbReference>
<sequence>MPAAPSPVGADPGRGERRDRGDQDRLSFHRGSARRNDQLRPRISGLRRFHRLRGRNRSRRRRGSRPGPGRTVHRGGESGGVPERRPHSGLRDERHAKRAARDRLPVFPGGNGSGAGAVCPDHAARSRGTPSRLGRAGPLFGRRGAA</sequence>
<organism evidence="2 3">
    <name type="scientific">Geodia barretti</name>
    <name type="common">Barrett's horny sponge</name>
    <dbReference type="NCBI Taxonomy" id="519541"/>
    <lineage>
        <taxon>Eukaryota</taxon>
        <taxon>Metazoa</taxon>
        <taxon>Porifera</taxon>
        <taxon>Demospongiae</taxon>
        <taxon>Heteroscleromorpha</taxon>
        <taxon>Tetractinellida</taxon>
        <taxon>Astrophorina</taxon>
        <taxon>Geodiidae</taxon>
        <taxon>Geodia</taxon>
    </lineage>
</organism>
<feature type="compositionally biased region" description="Basic and acidic residues" evidence="1">
    <location>
        <begin position="13"/>
        <end position="27"/>
    </location>
</feature>
<gene>
    <name evidence="2" type="ORF">GBAR_LOCUS1402</name>
</gene>
<name>A0AA35QWJ6_GEOBA</name>
<evidence type="ECO:0000313" key="3">
    <source>
        <dbReference type="Proteomes" id="UP001174909"/>
    </source>
</evidence>
<feature type="compositionally biased region" description="Basic residues" evidence="1">
    <location>
        <begin position="45"/>
        <end position="64"/>
    </location>
</feature>
<feature type="compositionally biased region" description="Basic and acidic residues" evidence="1">
    <location>
        <begin position="82"/>
        <end position="104"/>
    </location>
</feature>
<dbReference type="EMBL" id="CASHTH010000207">
    <property type="protein sequence ID" value="CAI7994193.1"/>
    <property type="molecule type" value="Genomic_DNA"/>
</dbReference>
<keyword evidence="3" id="KW-1185">Reference proteome</keyword>
<evidence type="ECO:0000256" key="1">
    <source>
        <dbReference type="SAM" id="MobiDB-lite"/>
    </source>
</evidence>
<feature type="region of interest" description="Disordered" evidence="1">
    <location>
        <begin position="1"/>
        <end position="146"/>
    </location>
</feature>
<reference evidence="2" key="1">
    <citation type="submission" date="2023-03" db="EMBL/GenBank/DDBJ databases">
        <authorList>
            <person name="Steffen K."/>
            <person name="Cardenas P."/>
        </authorList>
    </citation>
    <scope>NUCLEOTIDE SEQUENCE</scope>
</reference>
<accession>A0AA35QWJ6</accession>
<protein>
    <submittedName>
        <fullName evidence="2">Uncharacterized protein</fullName>
    </submittedName>
</protein>
<comment type="caution">
    <text evidence="2">The sequence shown here is derived from an EMBL/GenBank/DDBJ whole genome shotgun (WGS) entry which is preliminary data.</text>
</comment>